<evidence type="ECO:0000256" key="14">
    <source>
        <dbReference type="PROSITE-ProRule" id="PRU00175"/>
    </source>
</evidence>
<dbReference type="EMBL" id="PYDT01000005">
    <property type="protein sequence ID" value="THU60733.1"/>
    <property type="molecule type" value="Genomic_DNA"/>
</dbReference>
<evidence type="ECO:0000313" key="18">
    <source>
        <dbReference type="EMBL" id="THU60733.1"/>
    </source>
</evidence>
<keyword evidence="8 14" id="KW-0863">Zinc-finger</keyword>
<proteinExistence type="inferred from homology"/>
<evidence type="ECO:0000256" key="7">
    <source>
        <dbReference type="ARBA" id="ARBA00022723"/>
    </source>
</evidence>
<dbReference type="FunFam" id="3.30.40.10:FF:000187">
    <property type="entry name" value="E3 ubiquitin-protein ligase ATL6"/>
    <property type="match status" value="1"/>
</dbReference>
<comment type="pathway">
    <text evidence="3">Protein modification; protein ubiquitination.</text>
</comment>
<keyword evidence="11 16" id="KW-1133">Transmembrane helix</keyword>
<keyword evidence="9" id="KW-0833">Ubl conjugation pathway</keyword>
<evidence type="ECO:0000256" key="9">
    <source>
        <dbReference type="ARBA" id="ARBA00022786"/>
    </source>
</evidence>
<evidence type="ECO:0000256" key="16">
    <source>
        <dbReference type="SAM" id="Phobius"/>
    </source>
</evidence>
<dbReference type="AlphaFoldDB" id="A0A4S8JFL4"/>
<keyword evidence="6 16" id="KW-0812">Transmembrane</keyword>
<evidence type="ECO:0000256" key="10">
    <source>
        <dbReference type="ARBA" id="ARBA00022833"/>
    </source>
</evidence>
<dbReference type="GO" id="GO:0008270">
    <property type="term" value="F:zinc ion binding"/>
    <property type="evidence" value="ECO:0007669"/>
    <property type="project" value="UniProtKB-KW"/>
</dbReference>
<evidence type="ECO:0000256" key="15">
    <source>
        <dbReference type="SAM" id="MobiDB-lite"/>
    </source>
</evidence>
<evidence type="ECO:0000256" key="2">
    <source>
        <dbReference type="ARBA" id="ARBA00004167"/>
    </source>
</evidence>
<gene>
    <name evidence="18" type="ORF">C4D60_Mb07t15860</name>
</gene>
<evidence type="ECO:0000256" key="3">
    <source>
        <dbReference type="ARBA" id="ARBA00004906"/>
    </source>
</evidence>
<feature type="region of interest" description="Disordered" evidence="15">
    <location>
        <begin position="140"/>
        <end position="159"/>
    </location>
</feature>
<protein>
    <recommendedName>
        <fullName evidence="4">RING-type E3 ubiquitin transferase</fullName>
        <ecNumber evidence="4">2.3.2.27</ecNumber>
    </recommendedName>
</protein>
<evidence type="ECO:0000256" key="13">
    <source>
        <dbReference type="ARBA" id="ARBA00024209"/>
    </source>
</evidence>
<dbReference type="PANTHER" id="PTHR14155">
    <property type="entry name" value="RING FINGER DOMAIN-CONTAINING"/>
    <property type="match status" value="1"/>
</dbReference>
<accession>A0A4S8JFL4</accession>
<evidence type="ECO:0000313" key="19">
    <source>
        <dbReference type="Proteomes" id="UP000317650"/>
    </source>
</evidence>
<evidence type="ECO:0000256" key="1">
    <source>
        <dbReference type="ARBA" id="ARBA00000900"/>
    </source>
</evidence>
<comment type="caution">
    <text evidence="18">The sequence shown here is derived from an EMBL/GenBank/DDBJ whole genome shotgun (WGS) entry which is preliminary data.</text>
</comment>
<dbReference type="CDD" id="cd16461">
    <property type="entry name" value="RING-H2_EL5-like"/>
    <property type="match status" value="1"/>
</dbReference>
<comment type="catalytic activity">
    <reaction evidence="1">
        <text>S-ubiquitinyl-[E2 ubiquitin-conjugating enzyme]-L-cysteine + [acceptor protein]-L-lysine = [E2 ubiquitin-conjugating enzyme]-L-cysteine + N(6)-ubiquitinyl-[acceptor protein]-L-lysine.</text>
        <dbReference type="EC" id="2.3.2.27"/>
    </reaction>
</comment>
<dbReference type="Proteomes" id="UP000317650">
    <property type="component" value="Chromosome 7"/>
</dbReference>
<evidence type="ECO:0000256" key="8">
    <source>
        <dbReference type="ARBA" id="ARBA00022771"/>
    </source>
</evidence>
<evidence type="ECO:0000256" key="4">
    <source>
        <dbReference type="ARBA" id="ARBA00012483"/>
    </source>
</evidence>
<keyword evidence="7" id="KW-0479">Metal-binding</keyword>
<evidence type="ECO:0000259" key="17">
    <source>
        <dbReference type="PROSITE" id="PS50089"/>
    </source>
</evidence>
<name>A0A4S8JFL4_MUSBA</name>
<organism evidence="18 19">
    <name type="scientific">Musa balbisiana</name>
    <name type="common">Banana</name>
    <dbReference type="NCBI Taxonomy" id="52838"/>
    <lineage>
        <taxon>Eukaryota</taxon>
        <taxon>Viridiplantae</taxon>
        <taxon>Streptophyta</taxon>
        <taxon>Embryophyta</taxon>
        <taxon>Tracheophyta</taxon>
        <taxon>Spermatophyta</taxon>
        <taxon>Magnoliopsida</taxon>
        <taxon>Liliopsida</taxon>
        <taxon>Zingiberales</taxon>
        <taxon>Musaceae</taxon>
        <taxon>Musa</taxon>
    </lineage>
</organism>
<keyword evidence="10" id="KW-0862">Zinc</keyword>
<keyword evidence="5" id="KW-0808">Transferase</keyword>
<dbReference type="Gene3D" id="3.30.40.10">
    <property type="entry name" value="Zinc/RING finger domain, C3HC4 (zinc finger)"/>
    <property type="match status" value="1"/>
</dbReference>
<dbReference type="SUPFAM" id="SSF57850">
    <property type="entry name" value="RING/U-box"/>
    <property type="match status" value="1"/>
</dbReference>
<dbReference type="Pfam" id="PF13639">
    <property type="entry name" value="zf-RING_2"/>
    <property type="match status" value="1"/>
</dbReference>
<dbReference type="InterPro" id="IPR013083">
    <property type="entry name" value="Znf_RING/FYVE/PHD"/>
</dbReference>
<dbReference type="InterPro" id="IPR001841">
    <property type="entry name" value="Znf_RING"/>
</dbReference>
<feature type="domain" description="RING-type" evidence="17">
    <location>
        <begin position="86"/>
        <end position="128"/>
    </location>
</feature>
<evidence type="ECO:0000256" key="6">
    <source>
        <dbReference type="ARBA" id="ARBA00022692"/>
    </source>
</evidence>
<dbReference type="PROSITE" id="PS50089">
    <property type="entry name" value="ZF_RING_2"/>
    <property type="match status" value="1"/>
</dbReference>
<evidence type="ECO:0000256" key="12">
    <source>
        <dbReference type="ARBA" id="ARBA00023136"/>
    </source>
</evidence>
<dbReference type="GO" id="GO:0016020">
    <property type="term" value="C:membrane"/>
    <property type="evidence" value="ECO:0007669"/>
    <property type="project" value="UniProtKB-SubCell"/>
</dbReference>
<sequence>MADQTACCNLKATLELIGLSFSGFVVLLVVFVYVRYRLLPQLPPAGPAHYRRPKAGLDPSAVAALPSFAYRHGDGDGKGKWTSLDCAVCLSTVEEGETLRMLPACQHTFHAECIDRWLLSSSTCPVCRTEADFSERSVATSSASSATTIGETSSSSSSFPGMWSGRRLLQGDGIRDLENNL</sequence>
<feature type="transmembrane region" description="Helical" evidence="16">
    <location>
        <begin position="12"/>
        <end position="34"/>
    </location>
</feature>
<dbReference type="PANTHER" id="PTHR14155:SF627">
    <property type="entry name" value="OS06G0192800 PROTEIN"/>
    <property type="match status" value="1"/>
</dbReference>
<evidence type="ECO:0000256" key="5">
    <source>
        <dbReference type="ARBA" id="ARBA00022679"/>
    </source>
</evidence>
<dbReference type="InterPro" id="IPR053238">
    <property type="entry name" value="RING-H2_zinc_finger"/>
</dbReference>
<dbReference type="STRING" id="52838.A0A4S8JFL4"/>
<evidence type="ECO:0000256" key="11">
    <source>
        <dbReference type="ARBA" id="ARBA00022989"/>
    </source>
</evidence>
<dbReference type="EC" id="2.3.2.27" evidence="4"/>
<reference evidence="18 19" key="1">
    <citation type="journal article" date="2019" name="Nat. Plants">
        <title>Genome sequencing of Musa balbisiana reveals subgenome evolution and function divergence in polyploid bananas.</title>
        <authorList>
            <person name="Yao X."/>
        </authorList>
    </citation>
    <scope>NUCLEOTIDE SEQUENCE [LARGE SCALE GENOMIC DNA]</scope>
    <source>
        <strain evidence="19">cv. DH-PKW</strain>
        <tissue evidence="18">Leaves</tissue>
    </source>
</reference>
<keyword evidence="12 16" id="KW-0472">Membrane</keyword>
<dbReference type="SMART" id="SM00184">
    <property type="entry name" value="RING"/>
    <property type="match status" value="1"/>
</dbReference>
<comment type="subcellular location">
    <subcellularLocation>
        <location evidence="2">Membrane</location>
        <topology evidence="2">Single-pass membrane protein</topology>
    </subcellularLocation>
</comment>
<feature type="compositionally biased region" description="Low complexity" evidence="15">
    <location>
        <begin position="140"/>
        <end position="158"/>
    </location>
</feature>
<keyword evidence="19" id="KW-1185">Reference proteome</keyword>
<dbReference type="GO" id="GO:0061630">
    <property type="term" value="F:ubiquitin protein ligase activity"/>
    <property type="evidence" value="ECO:0007669"/>
    <property type="project" value="UniProtKB-EC"/>
</dbReference>
<comment type="similarity">
    <text evidence="13">Belongs to the RING-type zinc finger family. ATL subfamily.</text>
</comment>